<dbReference type="Proteomes" id="UP000289996">
    <property type="component" value="Unassembled WGS sequence"/>
</dbReference>
<protein>
    <submittedName>
        <fullName evidence="1">Uncharacterized protein</fullName>
    </submittedName>
</protein>
<keyword evidence="2" id="KW-1185">Reference proteome</keyword>
<evidence type="ECO:0000313" key="2">
    <source>
        <dbReference type="Proteomes" id="UP000289996"/>
    </source>
</evidence>
<dbReference type="EMBL" id="UYIG01000130">
    <property type="protein sequence ID" value="VDG29085.1"/>
    <property type="molecule type" value="Genomic_DNA"/>
</dbReference>
<name>A0A660E141_9LACO</name>
<gene>
    <name evidence="1" type="ORF">MUDAN_MDHGFNIF_00767</name>
</gene>
<reference evidence="1 2" key="1">
    <citation type="submission" date="2018-11" db="EMBL/GenBank/DDBJ databases">
        <authorList>
            <person name="Wuyts S."/>
        </authorList>
    </citation>
    <scope>NUCLEOTIDE SEQUENCE [LARGE SCALE GENOMIC DNA]</scope>
    <source>
        <strain evidence="1">Lactobacillus mudanjiangensis AMBF249</strain>
    </source>
</reference>
<accession>A0A660E141</accession>
<dbReference type="AlphaFoldDB" id="A0A660E141"/>
<sequence length="30" mass="3563">MIFIKIEKIIENLKIPMTLTKSTKIIKINF</sequence>
<organism evidence="1 2">
    <name type="scientific">Lactiplantibacillus mudanjiangensis</name>
    <dbReference type="NCBI Taxonomy" id="1296538"/>
    <lineage>
        <taxon>Bacteria</taxon>
        <taxon>Bacillati</taxon>
        <taxon>Bacillota</taxon>
        <taxon>Bacilli</taxon>
        <taxon>Lactobacillales</taxon>
        <taxon>Lactobacillaceae</taxon>
        <taxon>Lactiplantibacillus</taxon>
    </lineage>
</organism>
<proteinExistence type="predicted"/>
<evidence type="ECO:0000313" key="1">
    <source>
        <dbReference type="EMBL" id="VDG29085.1"/>
    </source>
</evidence>